<feature type="signal peptide" evidence="6">
    <location>
        <begin position="1"/>
        <end position="23"/>
    </location>
</feature>
<dbReference type="PANTHER" id="PTHR30329">
    <property type="entry name" value="STATOR ELEMENT OF FLAGELLAR MOTOR COMPLEX"/>
    <property type="match status" value="1"/>
</dbReference>
<feature type="compositionally biased region" description="Acidic residues" evidence="5">
    <location>
        <begin position="615"/>
        <end position="626"/>
    </location>
</feature>
<dbReference type="Gene3D" id="3.40.1520.20">
    <property type="match status" value="2"/>
</dbReference>
<proteinExistence type="predicted"/>
<evidence type="ECO:0000256" key="4">
    <source>
        <dbReference type="PROSITE-ProRule" id="PRU00473"/>
    </source>
</evidence>
<dbReference type="Proteomes" id="UP001138961">
    <property type="component" value="Unassembled WGS sequence"/>
</dbReference>
<dbReference type="Gene3D" id="3.30.1330.60">
    <property type="entry name" value="OmpA-like domain"/>
    <property type="match status" value="1"/>
</dbReference>
<dbReference type="InterPro" id="IPR006664">
    <property type="entry name" value="OMP_bac"/>
</dbReference>
<evidence type="ECO:0000256" key="3">
    <source>
        <dbReference type="ARBA" id="ARBA00023237"/>
    </source>
</evidence>
<dbReference type="InterPro" id="IPR036737">
    <property type="entry name" value="OmpA-like_sf"/>
</dbReference>
<evidence type="ECO:0000256" key="1">
    <source>
        <dbReference type="ARBA" id="ARBA00004442"/>
    </source>
</evidence>
<evidence type="ECO:0000256" key="2">
    <source>
        <dbReference type="ARBA" id="ARBA00023136"/>
    </source>
</evidence>
<evidence type="ECO:0000259" key="7">
    <source>
        <dbReference type="PROSITE" id="PS51123"/>
    </source>
</evidence>
<name>A0ABS8BWS4_9RHOB</name>
<keyword evidence="2 4" id="KW-0472">Membrane</keyword>
<dbReference type="CDD" id="cd07185">
    <property type="entry name" value="OmpA_C-like"/>
    <property type="match status" value="1"/>
</dbReference>
<feature type="chain" id="PRO_5047095430" evidence="6">
    <location>
        <begin position="24"/>
        <end position="626"/>
    </location>
</feature>
<evidence type="ECO:0000313" key="9">
    <source>
        <dbReference type="Proteomes" id="UP001138961"/>
    </source>
</evidence>
<evidence type="ECO:0000256" key="5">
    <source>
        <dbReference type="SAM" id="MobiDB-lite"/>
    </source>
</evidence>
<dbReference type="InterPro" id="IPR006665">
    <property type="entry name" value="OmpA-like"/>
</dbReference>
<feature type="domain" description="OmpA-like" evidence="7">
    <location>
        <begin position="486"/>
        <end position="603"/>
    </location>
</feature>
<dbReference type="InterPro" id="IPR050330">
    <property type="entry name" value="Bact_OuterMem_StrucFunc"/>
</dbReference>
<dbReference type="Pfam" id="PF00691">
    <property type="entry name" value="OmpA"/>
    <property type="match status" value="1"/>
</dbReference>
<accession>A0ABS8BWS4</accession>
<keyword evidence="3" id="KW-0998">Cell outer membrane</keyword>
<evidence type="ECO:0000313" key="8">
    <source>
        <dbReference type="EMBL" id="MCB5199896.1"/>
    </source>
</evidence>
<evidence type="ECO:0000256" key="6">
    <source>
        <dbReference type="SAM" id="SignalP"/>
    </source>
</evidence>
<comment type="subcellular location">
    <subcellularLocation>
        <location evidence="1">Cell outer membrane</location>
    </subcellularLocation>
</comment>
<gene>
    <name evidence="8" type="ORF">LGQ03_11670</name>
</gene>
<dbReference type="PANTHER" id="PTHR30329:SF21">
    <property type="entry name" value="LIPOPROTEIN YIAD-RELATED"/>
    <property type="match status" value="1"/>
</dbReference>
<feature type="region of interest" description="Disordered" evidence="5">
    <location>
        <begin position="599"/>
        <end position="626"/>
    </location>
</feature>
<dbReference type="SUPFAM" id="SSF103088">
    <property type="entry name" value="OmpA-like"/>
    <property type="match status" value="1"/>
</dbReference>
<reference evidence="8" key="1">
    <citation type="submission" date="2021-10" db="EMBL/GenBank/DDBJ databases">
        <title>Loktanella gaetbuli sp. nov., isolated from a tidal flat.</title>
        <authorList>
            <person name="Park S."/>
            <person name="Yoon J.-H."/>
        </authorList>
    </citation>
    <scope>NUCLEOTIDE SEQUENCE</scope>
    <source>
        <strain evidence="8">TSTF-M6</strain>
    </source>
</reference>
<dbReference type="PRINTS" id="PR01021">
    <property type="entry name" value="OMPADOMAIN"/>
</dbReference>
<keyword evidence="9" id="KW-1185">Reference proteome</keyword>
<comment type="caution">
    <text evidence="8">The sequence shown here is derived from an EMBL/GenBank/DDBJ whole genome shotgun (WGS) entry which is preliminary data.</text>
</comment>
<dbReference type="EMBL" id="JAJATZ010000005">
    <property type="protein sequence ID" value="MCB5199896.1"/>
    <property type="molecule type" value="Genomic_DNA"/>
</dbReference>
<protein>
    <submittedName>
        <fullName evidence="8">OmpA family protein</fullName>
    </submittedName>
</protein>
<sequence length="626" mass="66028">MRLSHIFLRAGVFVLAAGVCVLAARATVAVVEDVSVMSVQENLVDAEMPWASVIGDGLQVIIEGNAPSEAARFRAMSSAGRVVDASRVIDNMTVTDSDAMAAPDFAVEILRNDQGVSLIGLIPTASDREALTARIERIADGADVTDFLETANYPVPPEWRAAMNYALLALDLLPRSKISVTAERVEIKAIADSATEKARLESALARNAPQTVARTVTITAPRPVISPYTVRFTKDADGTRFDACAADSVESEDRIIAAASALGFDANSPCVQALGAPTSQWGDAVVTAIAALTDLDGGTVTLSDTAVTLQGLETTDQAAFERAAGELENALPDVFELTTDLPRPAEVTVEGPPTFSATRSPEGAVQLRGRIENDLANVTAENYAAAKFGAANVTMGTRITEGLPADWSVRVLAGLESLAQLTNGAVTVTPETVRVSGNTGNANAAATITTLLIDKLGPTAEADLDITYVEALDPVAGLPTPDECIAQIAVVTENRKILFDPGSASLTGPSQDIMDDIAEILQNCLDIELRITGYTDSQGGEEMNQQLSQQRAEAVLDALRLRRVPIGSFVAEGLGEANPIADNDTADGREANRRIEFSLIQPEPTVEEPSTLEQMEQDADATDADQ</sequence>
<dbReference type="RefSeq" id="WP_226748544.1">
    <property type="nucleotide sequence ID" value="NZ_JAJATZ010000005.1"/>
</dbReference>
<dbReference type="PROSITE" id="PS51123">
    <property type="entry name" value="OMPA_2"/>
    <property type="match status" value="1"/>
</dbReference>
<organism evidence="8 9">
    <name type="scientific">Loktanella gaetbuli</name>
    <dbReference type="NCBI Taxonomy" id="2881335"/>
    <lineage>
        <taxon>Bacteria</taxon>
        <taxon>Pseudomonadati</taxon>
        <taxon>Pseudomonadota</taxon>
        <taxon>Alphaproteobacteria</taxon>
        <taxon>Rhodobacterales</taxon>
        <taxon>Roseobacteraceae</taxon>
        <taxon>Loktanella</taxon>
    </lineage>
</organism>
<keyword evidence="6" id="KW-0732">Signal</keyword>